<comment type="caution">
    <text evidence="2">The sequence shown here is derived from an EMBL/GenBank/DDBJ whole genome shotgun (WGS) entry which is preliminary data.</text>
</comment>
<dbReference type="GO" id="GO:0006083">
    <property type="term" value="P:acetate metabolic process"/>
    <property type="evidence" value="ECO:0007669"/>
    <property type="project" value="InterPro"/>
</dbReference>
<evidence type="ECO:0000313" key="2">
    <source>
        <dbReference type="EMBL" id="PWE27890.1"/>
    </source>
</evidence>
<dbReference type="AlphaFoldDB" id="A0A2U2C7N7"/>
<dbReference type="Gene3D" id="3.40.1080.20">
    <property type="entry name" value="Acetyl-CoA hydrolase/transferase C-terminal domain"/>
    <property type="match status" value="1"/>
</dbReference>
<reference evidence="2 3" key="1">
    <citation type="submission" date="2018-05" db="EMBL/GenBank/DDBJ databases">
        <title>Pararhodobacter marina sp. nov., isolated from deep-sea water of the Indian Ocean.</title>
        <authorList>
            <person name="Lai Q.Sr."/>
            <person name="Liu X."/>
            <person name="Shao Z."/>
        </authorList>
    </citation>
    <scope>NUCLEOTIDE SEQUENCE [LARGE SCALE GENOMIC DNA]</scope>
    <source>
        <strain evidence="2 3">CIC4N-9</strain>
    </source>
</reference>
<dbReference type="GO" id="GO:0008775">
    <property type="term" value="F:acetate CoA-transferase activity"/>
    <property type="evidence" value="ECO:0007669"/>
    <property type="project" value="InterPro"/>
</dbReference>
<dbReference type="Gene3D" id="3.30.750.70">
    <property type="entry name" value="4-hydroxybutyrate coenzyme like domains"/>
    <property type="match status" value="1"/>
</dbReference>
<accession>A0A2U2C7N7</accession>
<dbReference type="SUPFAM" id="SSF100950">
    <property type="entry name" value="NagB/RpiA/CoA transferase-like"/>
    <property type="match status" value="1"/>
</dbReference>
<feature type="domain" description="Acetyl-CoA hydrolase/transferase C-terminal" evidence="1">
    <location>
        <begin position="340"/>
        <end position="498"/>
    </location>
</feature>
<organism evidence="2 3">
    <name type="scientific">Pararhodobacter marinus</name>
    <dbReference type="NCBI Taxonomy" id="2184063"/>
    <lineage>
        <taxon>Bacteria</taxon>
        <taxon>Pseudomonadati</taxon>
        <taxon>Pseudomonadota</taxon>
        <taxon>Alphaproteobacteria</taxon>
        <taxon>Rhodobacterales</taxon>
        <taxon>Paracoccaceae</taxon>
        <taxon>Pararhodobacter</taxon>
    </lineage>
</organism>
<dbReference type="InterPro" id="IPR026888">
    <property type="entry name" value="AcetylCoA_hyd_C"/>
</dbReference>
<evidence type="ECO:0000313" key="3">
    <source>
        <dbReference type="Proteomes" id="UP000244940"/>
    </source>
</evidence>
<dbReference type="EMBL" id="QEYD01000008">
    <property type="protein sequence ID" value="PWE27890.1"/>
    <property type="molecule type" value="Genomic_DNA"/>
</dbReference>
<gene>
    <name evidence="2" type="ORF">C4N9_13580</name>
</gene>
<protein>
    <recommendedName>
        <fullName evidence="1">Acetyl-CoA hydrolase/transferase C-terminal domain-containing protein</fullName>
    </recommendedName>
</protein>
<dbReference type="Proteomes" id="UP000244940">
    <property type="component" value="Unassembled WGS sequence"/>
</dbReference>
<dbReference type="InterPro" id="IPR038460">
    <property type="entry name" value="AcetylCoA_hyd_C_sf"/>
</dbReference>
<dbReference type="PANTHER" id="PTHR21432:SF20">
    <property type="entry name" value="ACETYL-COA HYDROLASE"/>
    <property type="match status" value="1"/>
</dbReference>
<name>A0A2U2C7N7_9RHOB</name>
<dbReference type="OrthoDB" id="9801795at2"/>
<dbReference type="InterPro" id="IPR037171">
    <property type="entry name" value="NagB/RpiA_transferase-like"/>
</dbReference>
<proteinExistence type="predicted"/>
<evidence type="ECO:0000259" key="1">
    <source>
        <dbReference type="Pfam" id="PF13336"/>
    </source>
</evidence>
<dbReference type="PANTHER" id="PTHR21432">
    <property type="entry name" value="ACETYL-COA HYDROLASE-RELATED"/>
    <property type="match status" value="1"/>
</dbReference>
<sequence length="613" mass="66775">MRVGPVLADADAIAEALIARCGPEIRLALPLGLGKPVTLVDALTRSVARQPDIRLSIVTALTLEPPEAEAGMAKRFLGPARTRLFGDYPVPEYARLLRAGQLPANIEVAEFFMLAGRWLGVEQAQRHYIASNYTHALEVVRRWQPNLVLQLLAEEPDGALNLSCNTDITADLLRDREAGRLDFILAGETNAHLPALPGPSATISGAELDYLLRDPPDFDLFSVVKRPVGLAEHAIGLQVAGMIRDGGTLQIGIGAIGDAVAHALIARHEGRLDAMTSGRPFAARLPADLAERGAFDTGLYCVTEMLVDGLLHLFEAGVIRREVEGAAIHAGFFVDCRDFYQRLASLPPEARARLQMVPVSFTNQLYGDESAKRAARRDARFVNSAMKATLLGGIVSDATSDGREVSGIGGQFNFIEQAFALDGARAIITLPATRESGGEVRSNIVWEHPHESVPRAYRDVVVTEYGVADLRGRRDEEVVRAMLRVADSRFQPDLVAQAKKAGKLPDDFTLPEDWTRNTPEALAAWLGPKALPDFPFGTDFTPVEQRLLPALDRLSQAQASRRALAGLIWEGLRADPKRHAGALDRMALDRPAGLKDRLERWALLGALERTDRA</sequence>
<dbReference type="InterPro" id="IPR046433">
    <property type="entry name" value="ActCoA_hydro"/>
</dbReference>
<keyword evidence="3" id="KW-1185">Reference proteome</keyword>
<dbReference type="Gene3D" id="3.40.1080.10">
    <property type="entry name" value="Glutaconate Coenzyme A-transferase"/>
    <property type="match status" value="1"/>
</dbReference>
<dbReference type="Pfam" id="PF13336">
    <property type="entry name" value="AcetylCoA_hyd_C"/>
    <property type="match status" value="1"/>
</dbReference>